<keyword evidence="4" id="KW-0408">Iron</keyword>
<dbReference type="SMART" id="SM00729">
    <property type="entry name" value="Elp3"/>
    <property type="match status" value="1"/>
</dbReference>
<dbReference type="PANTHER" id="PTHR43273">
    <property type="entry name" value="ANAEROBIC SULFATASE-MATURATING ENZYME HOMOLOG ASLB-RELATED"/>
    <property type="match status" value="1"/>
</dbReference>
<dbReference type="InterPro" id="IPR006638">
    <property type="entry name" value="Elp3/MiaA/NifB-like_rSAM"/>
</dbReference>
<comment type="similarity">
    <text evidence="6">Belongs to the radical SAM superfamily. Anaerobic sulfatase-maturating enzyme family.</text>
</comment>
<dbReference type="PANTHER" id="PTHR43273:SF3">
    <property type="entry name" value="ANAEROBIC SULFATASE-MATURATING ENZYME HOMOLOG ASLB-RELATED"/>
    <property type="match status" value="1"/>
</dbReference>
<dbReference type="AlphaFoldDB" id="A0A644YYB7"/>
<dbReference type="SFLD" id="SFLDG01386">
    <property type="entry name" value="main_SPASM_domain-containing"/>
    <property type="match status" value="1"/>
</dbReference>
<evidence type="ECO:0000256" key="1">
    <source>
        <dbReference type="ARBA" id="ARBA00001966"/>
    </source>
</evidence>
<keyword evidence="2" id="KW-0949">S-adenosyl-L-methionine</keyword>
<proteinExistence type="inferred from homology"/>
<dbReference type="SFLD" id="SFLDS00029">
    <property type="entry name" value="Radical_SAM"/>
    <property type="match status" value="1"/>
</dbReference>
<dbReference type="SFLD" id="SFLDG01067">
    <property type="entry name" value="SPASM/twitch_domain_containing"/>
    <property type="match status" value="1"/>
</dbReference>
<dbReference type="GO" id="GO:0016491">
    <property type="term" value="F:oxidoreductase activity"/>
    <property type="evidence" value="ECO:0007669"/>
    <property type="project" value="InterPro"/>
</dbReference>
<dbReference type="SFLD" id="SFLDG01384">
    <property type="entry name" value="thioether_bond_formation_requi"/>
    <property type="match status" value="1"/>
</dbReference>
<dbReference type="Gene3D" id="3.20.20.70">
    <property type="entry name" value="Aldolase class I"/>
    <property type="match status" value="1"/>
</dbReference>
<dbReference type="InterPro" id="IPR023867">
    <property type="entry name" value="Sulphatase_maturase_rSAM"/>
</dbReference>
<dbReference type="PROSITE" id="PS51918">
    <property type="entry name" value="RADICAL_SAM"/>
    <property type="match status" value="1"/>
</dbReference>
<gene>
    <name evidence="9" type="primary">queE_24</name>
    <name evidence="9" type="ORF">SDC9_79869</name>
</gene>
<sequence>MIFSRFSHMIKLPNGYSLYNSLFLKPVFLSNDEYSVIKMNWKEKNCDGLSQYFQNVFEENKIIVNESADEKVLKKLRSVSQPEAYVAFFIVSECCNLRCKYCFIDDCYINMKEKMMSIDTCEKSIQYYKHILETNKCDNENFIMIYGGEPLTNPAVVKYLVERINSLKKNGDLPANIKVNITTNGTMLNENWIRFFKNNDVSITVSLDGDRDSNDQRVYENGSETFDDVIQECKQIKKEGVKLFLSITLTDNTIKSFDKVMNLIDELDVDGLGFNPLIPKKYSINEEYGKKVGIFLTSAFSHLRTKKIWDARVMPKVKAYVESRIYLYDCAVTSGSQLTFLPNGTIASCHAMVDYPEYNLCTLDDDFSYAKPKLLEWCNRMPINNEKCLSCIALGLCGGTCPSISLHANKSITEMDDVSCIYNRAIVEWLIQDTCSNCTHDAQ</sequence>
<dbReference type="EMBL" id="VSSQ01006616">
    <property type="protein sequence ID" value="MPM33299.1"/>
    <property type="molecule type" value="Genomic_DNA"/>
</dbReference>
<dbReference type="NCBIfam" id="TIGR04085">
    <property type="entry name" value="rSAM_more_4Fe4S"/>
    <property type="match status" value="1"/>
</dbReference>
<dbReference type="EC" id="4.3.99.3" evidence="9"/>
<protein>
    <submittedName>
        <fullName evidence="9">7-carboxy-7-deazaguanine synthase</fullName>
        <ecNumber evidence="9">4.3.99.3</ecNumber>
    </submittedName>
</protein>
<feature type="domain" description="4Fe-4S ferredoxin-type" evidence="7">
    <location>
        <begin position="379"/>
        <end position="411"/>
    </location>
</feature>
<accession>A0A644YYB7</accession>
<feature type="domain" description="Radical SAM core" evidence="8">
    <location>
        <begin position="81"/>
        <end position="307"/>
    </location>
</feature>
<organism evidence="9">
    <name type="scientific">bioreactor metagenome</name>
    <dbReference type="NCBI Taxonomy" id="1076179"/>
    <lineage>
        <taxon>unclassified sequences</taxon>
        <taxon>metagenomes</taxon>
        <taxon>ecological metagenomes</taxon>
    </lineage>
</organism>
<evidence type="ECO:0000259" key="8">
    <source>
        <dbReference type="PROSITE" id="PS51918"/>
    </source>
</evidence>
<reference evidence="9" key="1">
    <citation type="submission" date="2019-08" db="EMBL/GenBank/DDBJ databases">
        <authorList>
            <person name="Kucharzyk K."/>
            <person name="Murdoch R.W."/>
            <person name="Higgins S."/>
            <person name="Loffler F."/>
        </authorList>
    </citation>
    <scope>NUCLEOTIDE SEQUENCE</scope>
</reference>
<evidence type="ECO:0000256" key="6">
    <source>
        <dbReference type="ARBA" id="ARBA00023601"/>
    </source>
</evidence>
<dbReference type="InterPro" id="IPR007197">
    <property type="entry name" value="rSAM"/>
</dbReference>
<dbReference type="PROSITE" id="PS51379">
    <property type="entry name" value="4FE4S_FER_2"/>
    <property type="match status" value="1"/>
</dbReference>
<dbReference type="InterPro" id="IPR023885">
    <property type="entry name" value="4Fe4S-binding_SPASM_dom"/>
</dbReference>
<keyword evidence="5" id="KW-0411">Iron-sulfur</keyword>
<evidence type="ECO:0000256" key="3">
    <source>
        <dbReference type="ARBA" id="ARBA00022723"/>
    </source>
</evidence>
<evidence type="ECO:0000256" key="2">
    <source>
        <dbReference type="ARBA" id="ARBA00022691"/>
    </source>
</evidence>
<dbReference type="GO" id="GO:0046872">
    <property type="term" value="F:metal ion binding"/>
    <property type="evidence" value="ECO:0007669"/>
    <property type="project" value="UniProtKB-KW"/>
</dbReference>
<dbReference type="CDD" id="cd01335">
    <property type="entry name" value="Radical_SAM"/>
    <property type="match status" value="1"/>
</dbReference>
<evidence type="ECO:0000313" key="9">
    <source>
        <dbReference type="EMBL" id="MPM33299.1"/>
    </source>
</evidence>
<keyword evidence="3" id="KW-0479">Metal-binding</keyword>
<keyword evidence="9" id="KW-0456">Lyase</keyword>
<dbReference type="Pfam" id="PF04055">
    <property type="entry name" value="Radical_SAM"/>
    <property type="match status" value="1"/>
</dbReference>
<evidence type="ECO:0000256" key="4">
    <source>
        <dbReference type="ARBA" id="ARBA00023004"/>
    </source>
</evidence>
<dbReference type="GO" id="GO:0016829">
    <property type="term" value="F:lyase activity"/>
    <property type="evidence" value="ECO:0007669"/>
    <property type="project" value="UniProtKB-KW"/>
</dbReference>
<dbReference type="GO" id="GO:0051536">
    <property type="term" value="F:iron-sulfur cluster binding"/>
    <property type="evidence" value="ECO:0007669"/>
    <property type="project" value="UniProtKB-KW"/>
</dbReference>
<dbReference type="SUPFAM" id="SSF102114">
    <property type="entry name" value="Radical SAM enzymes"/>
    <property type="match status" value="1"/>
</dbReference>
<name>A0A644YYB7_9ZZZZ</name>
<comment type="caution">
    <text evidence="9">The sequence shown here is derived from an EMBL/GenBank/DDBJ whole genome shotgun (WGS) entry which is preliminary data.</text>
</comment>
<comment type="cofactor">
    <cofactor evidence="1">
        <name>[4Fe-4S] cluster</name>
        <dbReference type="ChEBI" id="CHEBI:49883"/>
    </cofactor>
</comment>
<dbReference type="InterPro" id="IPR058240">
    <property type="entry name" value="rSAM_sf"/>
</dbReference>
<dbReference type="InterPro" id="IPR013785">
    <property type="entry name" value="Aldolase_TIM"/>
</dbReference>
<evidence type="ECO:0000259" key="7">
    <source>
        <dbReference type="PROSITE" id="PS51379"/>
    </source>
</evidence>
<dbReference type="InterPro" id="IPR017896">
    <property type="entry name" value="4Fe4S_Fe-S-bd"/>
</dbReference>
<evidence type="ECO:0000256" key="5">
    <source>
        <dbReference type="ARBA" id="ARBA00023014"/>
    </source>
</evidence>